<evidence type="ECO:0000256" key="4">
    <source>
        <dbReference type="ARBA" id="ARBA00023163"/>
    </source>
</evidence>
<evidence type="ECO:0000256" key="1">
    <source>
        <dbReference type="ARBA" id="ARBA00022723"/>
    </source>
</evidence>
<dbReference type="Pfam" id="PF00172">
    <property type="entry name" value="Zn_clus"/>
    <property type="match status" value="1"/>
</dbReference>
<evidence type="ECO:0000256" key="5">
    <source>
        <dbReference type="ARBA" id="ARBA00023242"/>
    </source>
</evidence>
<feature type="compositionally biased region" description="Basic and acidic residues" evidence="6">
    <location>
        <begin position="116"/>
        <end position="125"/>
    </location>
</feature>
<comment type="caution">
    <text evidence="8">The sequence shown here is derived from an EMBL/GenBank/DDBJ whole genome shotgun (WGS) entry which is preliminary data.</text>
</comment>
<dbReference type="GO" id="GO:0008270">
    <property type="term" value="F:zinc ion binding"/>
    <property type="evidence" value="ECO:0007669"/>
    <property type="project" value="InterPro"/>
</dbReference>
<keyword evidence="3" id="KW-0238">DNA-binding</keyword>
<dbReference type="CDD" id="cd12148">
    <property type="entry name" value="fungal_TF_MHR"/>
    <property type="match status" value="1"/>
</dbReference>
<dbReference type="PANTHER" id="PTHR47424:SF3">
    <property type="entry name" value="REGULATORY PROTEIN GAL4"/>
    <property type="match status" value="1"/>
</dbReference>
<dbReference type="GO" id="GO:0000981">
    <property type="term" value="F:DNA-binding transcription factor activity, RNA polymerase II-specific"/>
    <property type="evidence" value="ECO:0007669"/>
    <property type="project" value="InterPro"/>
</dbReference>
<feature type="compositionally biased region" description="Low complexity" evidence="6">
    <location>
        <begin position="96"/>
        <end position="111"/>
    </location>
</feature>
<evidence type="ECO:0000259" key="7">
    <source>
        <dbReference type="PROSITE" id="PS50048"/>
    </source>
</evidence>
<feature type="region of interest" description="Disordered" evidence="6">
    <location>
        <begin position="96"/>
        <end position="155"/>
    </location>
</feature>
<evidence type="ECO:0000313" key="8">
    <source>
        <dbReference type="EMBL" id="KAK2595349.1"/>
    </source>
</evidence>
<dbReference type="InterPro" id="IPR036864">
    <property type="entry name" value="Zn2-C6_fun-type_DNA-bd_sf"/>
</dbReference>
<name>A0AAJ0FXI4_9HYPO</name>
<evidence type="ECO:0000256" key="3">
    <source>
        <dbReference type="ARBA" id="ARBA00023125"/>
    </source>
</evidence>
<keyword evidence="9" id="KW-1185">Reference proteome</keyword>
<feature type="compositionally biased region" description="Polar residues" evidence="6">
    <location>
        <begin position="144"/>
        <end position="155"/>
    </location>
</feature>
<dbReference type="GO" id="GO:0006351">
    <property type="term" value="P:DNA-templated transcription"/>
    <property type="evidence" value="ECO:0007669"/>
    <property type="project" value="InterPro"/>
</dbReference>
<gene>
    <name evidence="8" type="ORF">QQS21_006949</name>
</gene>
<dbReference type="SUPFAM" id="SSF57701">
    <property type="entry name" value="Zn2/Cys6 DNA-binding domain"/>
    <property type="match status" value="1"/>
</dbReference>
<evidence type="ECO:0000256" key="6">
    <source>
        <dbReference type="SAM" id="MobiDB-lite"/>
    </source>
</evidence>
<dbReference type="SMART" id="SM00066">
    <property type="entry name" value="GAL4"/>
    <property type="match status" value="1"/>
</dbReference>
<keyword evidence="4" id="KW-0804">Transcription</keyword>
<accession>A0AAJ0FXI4</accession>
<feature type="domain" description="Zn(2)-C6 fungal-type" evidence="7">
    <location>
        <begin position="23"/>
        <end position="55"/>
    </location>
</feature>
<dbReference type="PANTHER" id="PTHR47424">
    <property type="entry name" value="REGULATORY PROTEIN GAL4"/>
    <property type="match status" value="1"/>
</dbReference>
<dbReference type="PROSITE" id="PS50048">
    <property type="entry name" value="ZN2_CY6_FUNGAL_2"/>
    <property type="match status" value="1"/>
</dbReference>
<protein>
    <recommendedName>
        <fullName evidence="7">Zn(2)-C6 fungal-type domain-containing protein</fullName>
    </recommendedName>
</protein>
<sequence>MLSPNHRVKFEARKRKRLRFNGACDACRDRKTRCDGRRPICVACENRGLGPCCRYTRQQGHRQLRVSTTYEEGAAQGPYSTDGVAPASTFASASASAPASASASASASSSRPKSRSRCDSSDSPRHASVSTWESPTKESDGLATLTSYDDNSTYGSSSTVAFFRRILSGDDALRKAVRLERAEDSQPRRPSVSEPKGDIMMLPRRRNADQFVSCYWQFIHPIFPILHKPTFLEQYYQFWSTESGSKDDGSFKSDREQAVFLSVLNLVCALGCQFSDLVRDAQKTSVAYDFYERSRQSFDHDWLDSADASLVQLLLLSGVYLQSTQHANRCWNSIGLAIRISQILGLHDETHKSNMSQLQRETRRRIWHTCVSLDRLLSMTFGRPTMVHEPNNVPLPLNMDDEHLRVDGEGSQPRNTQSYLGLFVFSCKLMEILRDVLHFVTTCEPSADRSSAEVASTLRSKLLVQALEINRRLDQFSEALPRCLILEEADLSGSSASSNEERLQKQVLGCRFLLTRLLLLRPLLLATTSVAGNESAPISSAETLDDGVIRQCCQLCISTAYRLIDAIHSNLGTLYRSSGWHTVYFTFSSAIVLLASLKSDVVMIQASEPEFHTHWIRCLAILDHHKTRIPSATHASRLLTTVQHRMFKQGYHAGQQVTPQGVRITPASHLDTADVPNLDESIPFPVDDNIQDYFGTNLTNLDWLEFFQSEN</sequence>
<dbReference type="InterPro" id="IPR001138">
    <property type="entry name" value="Zn2Cys6_DnaBD"/>
</dbReference>
<keyword evidence="5" id="KW-0539">Nucleus</keyword>
<evidence type="ECO:0000313" key="9">
    <source>
        <dbReference type="Proteomes" id="UP001251528"/>
    </source>
</evidence>
<dbReference type="Proteomes" id="UP001251528">
    <property type="component" value="Unassembled WGS sequence"/>
</dbReference>
<dbReference type="PROSITE" id="PS00463">
    <property type="entry name" value="ZN2_CY6_FUNGAL_1"/>
    <property type="match status" value="1"/>
</dbReference>
<dbReference type="Pfam" id="PF04082">
    <property type="entry name" value="Fungal_trans"/>
    <property type="match status" value="1"/>
</dbReference>
<dbReference type="GO" id="GO:0000978">
    <property type="term" value="F:RNA polymerase II cis-regulatory region sequence-specific DNA binding"/>
    <property type="evidence" value="ECO:0007669"/>
    <property type="project" value="TreeGrafter"/>
</dbReference>
<dbReference type="InterPro" id="IPR007219">
    <property type="entry name" value="XnlR_reg_dom"/>
</dbReference>
<organism evidence="8 9">
    <name type="scientific">Conoideocrella luteorostrata</name>
    <dbReference type="NCBI Taxonomy" id="1105319"/>
    <lineage>
        <taxon>Eukaryota</taxon>
        <taxon>Fungi</taxon>
        <taxon>Dikarya</taxon>
        <taxon>Ascomycota</taxon>
        <taxon>Pezizomycotina</taxon>
        <taxon>Sordariomycetes</taxon>
        <taxon>Hypocreomycetidae</taxon>
        <taxon>Hypocreales</taxon>
        <taxon>Clavicipitaceae</taxon>
        <taxon>Conoideocrella</taxon>
    </lineage>
</organism>
<dbReference type="GO" id="GO:0000435">
    <property type="term" value="P:positive regulation of transcription from RNA polymerase II promoter by galactose"/>
    <property type="evidence" value="ECO:0007669"/>
    <property type="project" value="TreeGrafter"/>
</dbReference>
<proteinExistence type="predicted"/>
<dbReference type="CDD" id="cd00067">
    <property type="entry name" value="GAL4"/>
    <property type="match status" value="1"/>
</dbReference>
<dbReference type="Gene3D" id="4.10.240.10">
    <property type="entry name" value="Zn(2)-C6 fungal-type DNA-binding domain"/>
    <property type="match status" value="1"/>
</dbReference>
<evidence type="ECO:0000256" key="2">
    <source>
        <dbReference type="ARBA" id="ARBA00023015"/>
    </source>
</evidence>
<dbReference type="GO" id="GO:0005634">
    <property type="term" value="C:nucleus"/>
    <property type="evidence" value="ECO:0007669"/>
    <property type="project" value="TreeGrafter"/>
</dbReference>
<dbReference type="InterPro" id="IPR051127">
    <property type="entry name" value="Fungal_SecMet_Regulators"/>
</dbReference>
<dbReference type="SMART" id="SM00906">
    <property type="entry name" value="Fungal_trans"/>
    <property type="match status" value="1"/>
</dbReference>
<dbReference type="EMBL" id="JASWJB010000135">
    <property type="protein sequence ID" value="KAK2595349.1"/>
    <property type="molecule type" value="Genomic_DNA"/>
</dbReference>
<keyword evidence="2" id="KW-0805">Transcription regulation</keyword>
<dbReference type="AlphaFoldDB" id="A0AAJ0FXI4"/>
<reference evidence="8" key="1">
    <citation type="submission" date="2023-06" db="EMBL/GenBank/DDBJ databases">
        <title>Conoideocrella luteorostrata (Hypocreales: Clavicipitaceae), a potential biocontrol fungus for elongate hemlock scale in United States Christmas tree production areas.</title>
        <authorList>
            <person name="Barrett H."/>
            <person name="Lovett B."/>
            <person name="Macias A.M."/>
            <person name="Stajich J.E."/>
            <person name="Kasson M.T."/>
        </authorList>
    </citation>
    <scope>NUCLEOTIDE SEQUENCE</scope>
    <source>
        <strain evidence="8">ARSEF 14590</strain>
    </source>
</reference>
<keyword evidence="1" id="KW-0479">Metal-binding</keyword>